<reference evidence="7 8" key="1">
    <citation type="submission" date="2024-02" db="EMBL/GenBank/DDBJ databases">
        <title>Draft genome sequence of Collimonas sp. strain H4R21, an effective mineral-weathering bacterial strain isolated from the beech rhizosphere.</title>
        <authorList>
            <person name="Morin E."/>
            <person name="Uroz S."/>
            <person name="Leveau J.H.J."/>
            <person name="Kumar R."/>
            <person name="Rey M.W."/>
            <person name="Pham J."/>
        </authorList>
    </citation>
    <scope>NUCLEOTIDE SEQUENCE [LARGE SCALE GENOMIC DNA]</scope>
    <source>
        <strain evidence="7 8">H4R21</strain>
    </source>
</reference>
<sequence length="228" mass="23962">MRHTIVLSLLIGSASGFAANPGFAQTAPAQAAPENSAYLQDGRGPVVRSQDGLCWRSGYWDQNDAITGCDGALVAPVMKASAPALVADPMIASNEIAPAAVTARCNASVTLASDQTFGFGKAILTNAAKQRIDQQVITELTNCGSADLILVTGHTDRLGSEKYNRKLSMQRAANVASYLKSKGVTSKIEIAGAGASDPILQCSNKLSRKKLVNCLSPNRRVVIKMQSN</sequence>
<proteinExistence type="predicted"/>
<dbReference type="PRINTS" id="PR01021">
    <property type="entry name" value="OMPADOMAIN"/>
</dbReference>
<organism evidence="7 8">
    <name type="scientific">Collimonas rhizosphaerae</name>
    <dbReference type="NCBI Taxonomy" id="3126357"/>
    <lineage>
        <taxon>Bacteria</taxon>
        <taxon>Pseudomonadati</taxon>
        <taxon>Pseudomonadota</taxon>
        <taxon>Betaproteobacteria</taxon>
        <taxon>Burkholderiales</taxon>
        <taxon>Oxalobacteraceae</taxon>
        <taxon>Collimonas</taxon>
    </lineage>
</organism>
<dbReference type="InterPro" id="IPR006664">
    <property type="entry name" value="OMP_bac"/>
</dbReference>
<evidence type="ECO:0000256" key="4">
    <source>
        <dbReference type="PROSITE-ProRule" id="PRU00473"/>
    </source>
</evidence>
<evidence type="ECO:0000256" key="1">
    <source>
        <dbReference type="ARBA" id="ARBA00004442"/>
    </source>
</evidence>
<name>A0ABU9Q2K2_9BURK</name>
<keyword evidence="2 4" id="KW-0472">Membrane</keyword>
<dbReference type="PANTHER" id="PTHR30329">
    <property type="entry name" value="STATOR ELEMENT OF FLAGELLAR MOTOR COMPLEX"/>
    <property type="match status" value="1"/>
</dbReference>
<dbReference type="InterPro" id="IPR050330">
    <property type="entry name" value="Bact_OuterMem_StrucFunc"/>
</dbReference>
<accession>A0ABU9Q2K2</accession>
<evidence type="ECO:0000256" key="2">
    <source>
        <dbReference type="ARBA" id="ARBA00023136"/>
    </source>
</evidence>
<evidence type="ECO:0000259" key="6">
    <source>
        <dbReference type="PROSITE" id="PS51123"/>
    </source>
</evidence>
<feature type="domain" description="OmpA-like" evidence="6">
    <location>
        <begin position="104"/>
        <end position="228"/>
    </location>
</feature>
<dbReference type="PANTHER" id="PTHR30329:SF21">
    <property type="entry name" value="LIPOPROTEIN YIAD-RELATED"/>
    <property type="match status" value="1"/>
</dbReference>
<keyword evidence="8" id="KW-1185">Reference proteome</keyword>
<dbReference type="Proteomes" id="UP001495910">
    <property type="component" value="Unassembled WGS sequence"/>
</dbReference>
<comment type="caution">
    <text evidence="7">The sequence shown here is derived from an EMBL/GenBank/DDBJ whole genome shotgun (WGS) entry which is preliminary data.</text>
</comment>
<evidence type="ECO:0000256" key="3">
    <source>
        <dbReference type="ARBA" id="ARBA00023237"/>
    </source>
</evidence>
<keyword evidence="3" id="KW-0998">Cell outer membrane</keyword>
<dbReference type="CDD" id="cd07185">
    <property type="entry name" value="OmpA_C-like"/>
    <property type="match status" value="1"/>
</dbReference>
<keyword evidence="5" id="KW-0732">Signal</keyword>
<evidence type="ECO:0000313" key="8">
    <source>
        <dbReference type="Proteomes" id="UP001495910"/>
    </source>
</evidence>
<dbReference type="InterPro" id="IPR006665">
    <property type="entry name" value="OmpA-like"/>
</dbReference>
<dbReference type="RefSeq" id="WP_342831535.1">
    <property type="nucleotide sequence ID" value="NZ_JBANDC010000025.1"/>
</dbReference>
<evidence type="ECO:0000256" key="5">
    <source>
        <dbReference type="SAM" id="SignalP"/>
    </source>
</evidence>
<protein>
    <submittedName>
        <fullName evidence="7">OmpA family protein</fullName>
    </submittedName>
</protein>
<comment type="subcellular location">
    <subcellularLocation>
        <location evidence="1">Cell outer membrane</location>
    </subcellularLocation>
</comment>
<feature type="chain" id="PRO_5045294608" evidence="5">
    <location>
        <begin position="19"/>
        <end position="228"/>
    </location>
</feature>
<dbReference type="Pfam" id="PF00691">
    <property type="entry name" value="OmpA"/>
    <property type="match status" value="1"/>
</dbReference>
<dbReference type="InterPro" id="IPR036737">
    <property type="entry name" value="OmpA-like_sf"/>
</dbReference>
<feature type="signal peptide" evidence="5">
    <location>
        <begin position="1"/>
        <end position="18"/>
    </location>
</feature>
<dbReference type="Gene3D" id="3.30.1330.60">
    <property type="entry name" value="OmpA-like domain"/>
    <property type="match status" value="1"/>
</dbReference>
<evidence type="ECO:0000313" key="7">
    <source>
        <dbReference type="EMBL" id="MEM4990500.1"/>
    </source>
</evidence>
<dbReference type="EMBL" id="JBANDC010000025">
    <property type="protein sequence ID" value="MEM4990500.1"/>
    <property type="molecule type" value="Genomic_DNA"/>
</dbReference>
<gene>
    <name evidence="7" type="ORF">V8G57_24140</name>
</gene>
<dbReference type="PROSITE" id="PS51123">
    <property type="entry name" value="OMPA_2"/>
    <property type="match status" value="1"/>
</dbReference>
<dbReference type="SUPFAM" id="SSF103088">
    <property type="entry name" value="OmpA-like"/>
    <property type="match status" value="1"/>
</dbReference>